<dbReference type="InterPro" id="IPR036679">
    <property type="entry name" value="FlgN-like_sf"/>
</dbReference>
<dbReference type="Pfam" id="PF05130">
    <property type="entry name" value="FlgN"/>
    <property type="match status" value="1"/>
</dbReference>
<evidence type="ECO:0008006" key="5">
    <source>
        <dbReference type="Google" id="ProtNLM"/>
    </source>
</evidence>
<comment type="caution">
    <text evidence="3">The sequence shown here is derived from an EMBL/GenBank/DDBJ whole genome shotgun (WGS) entry which is preliminary data.</text>
</comment>
<dbReference type="Gene3D" id="1.20.58.300">
    <property type="entry name" value="FlgN-like"/>
    <property type="match status" value="1"/>
</dbReference>
<dbReference type="AlphaFoldDB" id="A0A6N7IPF4"/>
<keyword evidence="1" id="KW-1005">Bacterial flagellum biogenesis</keyword>
<gene>
    <name evidence="3" type="ORF">GFC01_04160</name>
</gene>
<reference evidence="3 4" key="1">
    <citation type="submission" date="2019-10" db="EMBL/GenBank/DDBJ databases">
        <title>Comparative genomics of sulfur disproportionating microorganisms.</title>
        <authorList>
            <person name="Ward L.M."/>
            <person name="Bertran E."/>
            <person name="Johnston D."/>
        </authorList>
    </citation>
    <scope>NUCLEOTIDE SEQUENCE [LARGE SCALE GENOMIC DNA]</scope>
    <source>
        <strain evidence="3 4">DSM 14055</strain>
    </source>
</reference>
<dbReference type="GO" id="GO:0044780">
    <property type="term" value="P:bacterial-type flagellum assembly"/>
    <property type="evidence" value="ECO:0007669"/>
    <property type="project" value="InterPro"/>
</dbReference>
<keyword evidence="4" id="KW-1185">Reference proteome</keyword>
<evidence type="ECO:0000256" key="1">
    <source>
        <dbReference type="ARBA" id="ARBA00022795"/>
    </source>
</evidence>
<organism evidence="3 4">
    <name type="scientific">Desulfofundulus thermobenzoicus</name>
    <dbReference type="NCBI Taxonomy" id="29376"/>
    <lineage>
        <taxon>Bacteria</taxon>
        <taxon>Bacillati</taxon>
        <taxon>Bacillota</taxon>
        <taxon>Clostridia</taxon>
        <taxon>Eubacteriales</taxon>
        <taxon>Peptococcaceae</taxon>
        <taxon>Desulfofundulus</taxon>
    </lineage>
</organism>
<dbReference type="Proteomes" id="UP000441717">
    <property type="component" value="Unassembled WGS sequence"/>
</dbReference>
<protein>
    <recommendedName>
        <fullName evidence="5">Flagellar protein FlgN</fullName>
    </recommendedName>
</protein>
<proteinExistence type="predicted"/>
<dbReference type="RefSeq" id="WP_152945396.1">
    <property type="nucleotide sequence ID" value="NZ_WHYR01000007.1"/>
</dbReference>
<dbReference type="SUPFAM" id="SSF140566">
    <property type="entry name" value="FlgN-like"/>
    <property type="match status" value="1"/>
</dbReference>
<accession>A0A6N7IPF4</accession>
<keyword evidence="2" id="KW-0175">Coiled coil</keyword>
<evidence type="ECO:0000313" key="4">
    <source>
        <dbReference type="Proteomes" id="UP000441717"/>
    </source>
</evidence>
<feature type="coiled-coil region" evidence="2">
    <location>
        <begin position="51"/>
        <end position="126"/>
    </location>
</feature>
<sequence>MGDKLTAPHPEGEYFTALIRLLQQELSLVQDLRAAAANQRNALEKDDTEQIMAAARQQEALGMKLAALEEERQQCRQELERSLGLPAGRALKELLPLAPPETREQLADLRRQLKEGLAELKQLNATCRILATRGLAVTRQVLQLFIKSGGQAYGPEGTVKTLGAPPEGRLDRSF</sequence>
<name>A0A6N7IPF4_9FIRM</name>
<evidence type="ECO:0000313" key="3">
    <source>
        <dbReference type="EMBL" id="MQL51469.1"/>
    </source>
</evidence>
<evidence type="ECO:0000256" key="2">
    <source>
        <dbReference type="SAM" id="Coils"/>
    </source>
</evidence>
<dbReference type="InterPro" id="IPR007809">
    <property type="entry name" value="FlgN-like"/>
</dbReference>
<dbReference type="EMBL" id="WHYR01000007">
    <property type="protein sequence ID" value="MQL51469.1"/>
    <property type="molecule type" value="Genomic_DNA"/>
</dbReference>